<evidence type="ECO:0000256" key="1">
    <source>
        <dbReference type="ARBA" id="ARBA00001957"/>
    </source>
</evidence>
<dbReference type="SUPFAM" id="SSF56801">
    <property type="entry name" value="Acetyl-CoA synthetase-like"/>
    <property type="match status" value="2"/>
</dbReference>
<dbReference type="Pfam" id="PF00501">
    <property type="entry name" value="AMP-binding"/>
    <property type="match status" value="2"/>
</dbReference>
<keyword evidence="3" id="KW-0596">Phosphopantetheine</keyword>
<dbReference type="InterPro" id="IPR020802">
    <property type="entry name" value="TesA-like"/>
</dbReference>
<dbReference type="Pfam" id="PF00975">
    <property type="entry name" value="Thioesterase"/>
    <property type="match status" value="1"/>
</dbReference>
<dbReference type="PANTHER" id="PTHR45527:SF14">
    <property type="entry name" value="PLIPASTATIN SYNTHASE SUBUNIT B"/>
    <property type="match status" value="1"/>
</dbReference>
<evidence type="ECO:0000256" key="4">
    <source>
        <dbReference type="ARBA" id="ARBA00022553"/>
    </source>
</evidence>
<evidence type="ECO:0000256" key="5">
    <source>
        <dbReference type="ARBA" id="ARBA00022598"/>
    </source>
</evidence>
<keyword evidence="5" id="KW-0436">Ligase</keyword>
<comment type="cofactor">
    <cofactor evidence="1">
        <name>pantetheine 4'-phosphate</name>
        <dbReference type="ChEBI" id="CHEBI:47942"/>
    </cofactor>
</comment>
<dbReference type="SMART" id="SM00824">
    <property type="entry name" value="PKS_TE"/>
    <property type="match status" value="1"/>
</dbReference>
<dbReference type="SUPFAM" id="SSF47336">
    <property type="entry name" value="ACP-like"/>
    <property type="match status" value="2"/>
</dbReference>
<dbReference type="InterPro" id="IPR045851">
    <property type="entry name" value="AMP-bd_C_sf"/>
</dbReference>
<dbReference type="OrthoDB" id="9765680at2"/>
<dbReference type="InterPro" id="IPR042099">
    <property type="entry name" value="ANL_N_sf"/>
</dbReference>
<dbReference type="InterPro" id="IPR001242">
    <property type="entry name" value="Condensation_dom"/>
</dbReference>
<dbReference type="Pfam" id="PF00668">
    <property type="entry name" value="Condensation"/>
    <property type="match status" value="2"/>
</dbReference>
<dbReference type="PROSITE" id="PS50075">
    <property type="entry name" value="CARRIER"/>
    <property type="match status" value="2"/>
</dbReference>
<dbReference type="KEGG" id="beo:BEH_16975"/>
<organism evidence="7 8">
    <name type="scientific">Priestia filamentosa</name>
    <dbReference type="NCBI Taxonomy" id="1402861"/>
    <lineage>
        <taxon>Bacteria</taxon>
        <taxon>Bacillati</taxon>
        <taxon>Bacillota</taxon>
        <taxon>Bacilli</taxon>
        <taxon>Bacillales</taxon>
        <taxon>Bacillaceae</taxon>
        <taxon>Priestia</taxon>
    </lineage>
</organism>
<dbReference type="PATRIC" id="fig|135735.6.peg.3608"/>
<proteinExistence type="inferred from homology"/>
<dbReference type="Gene3D" id="3.30.559.30">
    <property type="entry name" value="Nonribosomal peptide synthetase, condensation domain"/>
    <property type="match status" value="2"/>
</dbReference>
<comment type="similarity">
    <text evidence="2">Belongs to the ATP-dependent AMP-binding enzyme family.</text>
</comment>
<dbReference type="GO" id="GO:0044550">
    <property type="term" value="P:secondary metabolite biosynthetic process"/>
    <property type="evidence" value="ECO:0007669"/>
    <property type="project" value="UniProtKB-ARBA"/>
</dbReference>
<evidence type="ECO:0000256" key="3">
    <source>
        <dbReference type="ARBA" id="ARBA00022450"/>
    </source>
</evidence>
<name>A0A0H4KZ49_9BACI</name>
<dbReference type="CDD" id="cd12116">
    <property type="entry name" value="A_NRPS_Ta1_like"/>
    <property type="match status" value="1"/>
</dbReference>
<dbReference type="RefSeq" id="WP_046217721.1">
    <property type="nucleotide sequence ID" value="NZ_CP011974.1"/>
</dbReference>
<dbReference type="PANTHER" id="PTHR45527">
    <property type="entry name" value="NONRIBOSOMAL PEPTIDE SYNTHETASE"/>
    <property type="match status" value="1"/>
</dbReference>
<dbReference type="InterPro" id="IPR020845">
    <property type="entry name" value="AMP-binding_CS"/>
</dbReference>
<dbReference type="InterPro" id="IPR000873">
    <property type="entry name" value="AMP-dep_synth/lig_dom"/>
</dbReference>
<reference evidence="7 8" key="1">
    <citation type="journal article" date="2015" name="PLoS ONE">
        <title>Genome Sequence of Bacillus endophyticus and Analysis of Its Companion Mechanism in the Ketogulonigenium vulgare-Bacillus Strain Consortium.</title>
        <authorList>
            <person name="Jia N."/>
            <person name="Du J."/>
            <person name="Ding M.Z."/>
            <person name="Gao F."/>
            <person name="Yuan Y.J."/>
        </authorList>
    </citation>
    <scope>NUCLEOTIDE SEQUENCE [LARGE SCALE GENOMIC DNA]</scope>
    <source>
        <strain evidence="7 8">Hbe603</strain>
    </source>
</reference>
<dbReference type="SMART" id="SM00823">
    <property type="entry name" value="PKS_PP"/>
    <property type="match status" value="2"/>
</dbReference>
<dbReference type="Gene3D" id="3.30.559.10">
    <property type="entry name" value="Chloramphenicol acetyltransferase-like domain"/>
    <property type="match status" value="2"/>
</dbReference>
<dbReference type="GO" id="GO:0016874">
    <property type="term" value="F:ligase activity"/>
    <property type="evidence" value="ECO:0007669"/>
    <property type="project" value="UniProtKB-KW"/>
</dbReference>
<dbReference type="InterPro" id="IPR010071">
    <property type="entry name" value="AA_adenyl_dom"/>
</dbReference>
<dbReference type="FunFam" id="2.30.38.10:FF:000001">
    <property type="entry name" value="Non-ribosomal peptide synthetase PvdI"/>
    <property type="match status" value="2"/>
</dbReference>
<keyword evidence="4" id="KW-0597">Phosphoprotein</keyword>
<feature type="domain" description="Carrier" evidence="6">
    <location>
        <begin position="959"/>
        <end position="1034"/>
    </location>
</feature>
<dbReference type="Gene3D" id="1.10.1200.10">
    <property type="entry name" value="ACP-like"/>
    <property type="match status" value="1"/>
</dbReference>
<dbReference type="Gene3D" id="3.40.50.1820">
    <property type="entry name" value="alpha/beta hydrolase"/>
    <property type="match status" value="1"/>
</dbReference>
<dbReference type="InterPro" id="IPR023213">
    <property type="entry name" value="CAT-like_dom_sf"/>
</dbReference>
<dbReference type="InterPro" id="IPR020806">
    <property type="entry name" value="PKS_PP-bd"/>
</dbReference>
<dbReference type="SUPFAM" id="SSF53474">
    <property type="entry name" value="alpha/beta-Hydrolases"/>
    <property type="match status" value="1"/>
</dbReference>
<dbReference type="NCBIfam" id="NF003417">
    <property type="entry name" value="PRK04813.1"/>
    <property type="match status" value="2"/>
</dbReference>
<dbReference type="GO" id="GO:0031177">
    <property type="term" value="F:phosphopantetheine binding"/>
    <property type="evidence" value="ECO:0007669"/>
    <property type="project" value="InterPro"/>
</dbReference>
<dbReference type="InterPro" id="IPR001031">
    <property type="entry name" value="Thioesterase"/>
</dbReference>
<dbReference type="FunFam" id="3.30.300.30:FF:000010">
    <property type="entry name" value="Enterobactin synthetase component F"/>
    <property type="match status" value="2"/>
</dbReference>
<dbReference type="EMBL" id="CP011974">
    <property type="protein sequence ID" value="AKO93618.1"/>
    <property type="molecule type" value="Genomic_DNA"/>
</dbReference>
<feature type="domain" description="Carrier" evidence="6">
    <location>
        <begin position="2022"/>
        <end position="2097"/>
    </location>
</feature>
<dbReference type="InterPro" id="IPR036736">
    <property type="entry name" value="ACP-like_sf"/>
</dbReference>
<evidence type="ECO:0000313" key="7">
    <source>
        <dbReference type="EMBL" id="AKO93618.1"/>
    </source>
</evidence>
<dbReference type="Pfam" id="PF13193">
    <property type="entry name" value="AMP-binding_C"/>
    <property type="match status" value="2"/>
</dbReference>
<dbReference type="CDD" id="cd19538">
    <property type="entry name" value="LCL_NRPS"/>
    <property type="match status" value="1"/>
</dbReference>
<dbReference type="Proteomes" id="UP000036202">
    <property type="component" value="Chromosome"/>
</dbReference>
<dbReference type="Pfam" id="PF00550">
    <property type="entry name" value="PP-binding"/>
    <property type="match status" value="2"/>
</dbReference>
<dbReference type="CDD" id="cd17643">
    <property type="entry name" value="A_NRPS_Cytc1-like"/>
    <property type="match status" value="1"/>
</dbReference>
<dbReference type="FunFam" id="1.10.1200.10:FF:000005">
    <property type="entry name" value="Nonribosomal peptide synthetase 1"/>
    <property type="match status" value="2"/>
</dbReference>
<gene>
    <name evidence="7" type="ORF">BEH_16975</name>
</gene>
<dbReference type="GO" id="GO:0005829">
    <property type="term" value="C:cytosol"/>
    <property type="evidence" value="ECO:0007669"/>
    <property type="project" value="TreeGrafter"/>
</dbReference>
<evidence type="ECO:0000313" key="8">
    <source>
        <dbReference type="Proteomes" id="UP000036202"/>
    </source>
</evidence>
<dbReference type="Gene3D" id="2.30.38.10">
    <property type="entry name" value="Luciferase, Domain 3"/>
    <property type="match status" value="1"/>
</dbReference>
<dbReference type="InterPro" id="IPR029058">
    <property type="entry name" value="AB_hydrolase_fold"/>
</dbReference>
<dbReference type="FunFam" id="3.30.559.30:FF:000001">
    <property type="entry name" value="Non-ribosomal peptide synthetase"/>
    <property type="match status" value="1"/>
</dbReference>
<keyword evidence="8" id="KW-1185">Reference proteome</keyword>
<dbReference type="FunFam" id="3.40.50.980:FF:000001">
    <property type="entry name" value="Non-ribosomal peptide synthetase"/>
    <property type="match status" value="2"/>
</dbReference>
<evidence type="ECO:0000256" key="2">
    <source>
        <dbReference type="ARBA" id="ARBA00006432"/>
    </source>
</evidence>
<dbReference type="FunFam" id="3.40.50.980:FF:000002">
    <property type="entry name" value="Enterobactin synthetase component F"/>
    <property type="match status" value="1"/>
</dbReference>
<dbReference type="FunFam" id="3.40.50.12780:FF:000012">
    <property type="entry name" value="Non-ribosomal peptide synthetase"/>
    <property type="match status" value="2"/>
</dbReference>
<dbReference type="InterPro" id="IPR025110">
    <property type="entry name" value="AMP-bd_C"/>
</dbReference>
<sequence length="2375" mass="268458">MKKSEKTRWALSGAQSGIWFAQQLDPKNPIYNTGEYIDLNGDIDITKLQEAIKEAVSEADALHVSYSEDENGPFQIFDESKPVNVHYIDLSHEENAEEKAKKWMREDLAKPISLEKDPLFLQAVFKIESKRFFWYQRIHHIAMDAFGFSLLTKRVASLYTSLLKGEKEVGTFSPFTNVLEEDVAYYQSKKFRDDESFWMNYFEDNPDVVSLGEEVSNPSSDIVQHTVYLPSNMVREVKSSSVSSRNWHETITAALAVYIHRLTSTKDVVLCLPMMNRLGSAALHVPTMALNLLPLRLQITSSMNFLDVIEAVSSEMRKIRPHRRYRHEELRRKLGKVGGNERIFGPQINIMPFQYALNFGGYKATTHKLATGPVDDITFNVYDQEDENGLRIDVEGNASIYTKEDIALHSERFLQLLQMFMESQTSLTVGKVPLLLEKEQAQLAEYNDTTAKLPPQTLVELFEHSVEQYEGRTAFSDSSVSLTYKEVNEKVNRLSRLLREHGVKSEDFIGIMMDRSVDMAISMLAVLKAGAAYVPIDPEYPAERISYVLQDAKPSLVLTDEKSAPSLDDQTVDRFVLDEEHVQYKLASYEDAREEILLVSEKSPAYMIYTSGSTGNPKGVVISRKSLVNFLHAMQHDVSMKKEDKLLAVTTISFDISALELYLPFLSGAQCVIAKKEEVQDQAQLASLLQKEAVTVMQATPTLWRALLSYSREAVRGLRVLVGGEALPGDLLGHFRELDCEVTNFYGPTETTIWSSSVTFSKDGNETPNIGTPILNTTMYVLDSALQPVPYGTLGELYIGGEGLAHGYFNRPSLTSERFIANPFEPGTRMYRTGDIVRFSKNGSLEYVSRADHQIKMRGFRIELGEIENVISAYETVSHSTVIVRKTDAGSDQLVAYIVPLEGEEVDTRALRQYVSEQLPEYMVPAIFMTMDKLPQTPNGKIDRKALPEPDVSVLEGRAPRTPQEEMLRDLFIDVLGVTSVGIDDDFFHLGGHSLLASVLLMRIRKTFGVEISLRALFDHRTVAELAVLLEEGKAARPPIQKVNYSGEVPLSFAQQRLWFLHYLEGWSPTYNIPVVSKIKGELDVTSLKSAIGDVVERHAPLRTLYKEREGVPYQEIREERLLPLTVKEVEERELDERLQEAIRYSFRLSEEPPFHVYLFSLNKQEHVLLLLFHHISCDGWSLAPVMKDLAFAYNARCQEETPSFTPLPVQYRDYTLWQKSFLEGDRIEEQLSFWKKELAQLPEELELPTDYPRPVQSSYQGGTIPFSVESKLHQKLSAIAKENGTSLFMVLQAGLSALFTRLGGGEDIAIGSPVAGRNDDALTELVGLFINTLVLRTDTSGNPTFRELLGRVRKVNLDAYEHSDIPFERLVEELNPTRSRSKHPLFQVMLALQNTAEPSLTLKGTEAEVEMPNVGASKFDLTIELREQYDKNGSEQGIHGFLEYSKDLFTEESAIKMVKRWCKLLEEAVDHQDEHISFLDILTEEEKTKLIKQPSITTQDGPATIAQLFEEKAHLYRDNIALVFDGDYLTYRELNERANRLSRSLIEKGVGPEDFIALSFPRSVEMIVSILAVLKTGAAYVPLDPTYPSDRLEFILQDTKPSGLLTLSNSTITISAEDGFTLYLDREDVSSYSSYNVKDEERLSSLERNHPAYVIYTSGSTGKPKGVVIPHHNVIRLLDSTEEWFHFDEHDTWTMFHSYAFDFSVWEIWGALLRGGRLVIVPHTVSRSPKEFLQLLVREGVTVLNQTPSAFYQFMREERENENLRGELKLRFIIFGGEALDLSRIEEWYSRHEENRPTLINMYGITETTVHVSFLELGLESLSHHGNSLIGENIKDLGIYVLDDYLRPVAPGVIGEMYVSGEGLARGYLNRPGLTAERFVANPYGKEGSRMYRTGDKARYRHDGTLDYIGRADHQVKIRGFRIELGEIQSVLLQSEFVESAAVVVGGDEISTQKLIAYYIPTSHGEGKEEEIRAHVRNHLPDYMVPTAFIEMEEFPLTVNGKLDVKKLPLPDFNYKGEGDYPRTPKEELLCDIFTRVLQLERVGIHDNFFNLGGHSLLAVELISKIRDALGVELNIGHLFEAPTVSGLARQIDEGGEENSLNVLLPLRKSGQRNPVFCVHPAGGLSWCYAGLMTALSVDYPIYGLQARGISEDNAFPRTLDEMAEDYVNEIRTVQPHGPYHLIGWSLGGNVVHAMATRLQREGEEVRLLALLDAYPSHFLPLKGGPDEEEALIALLALGGYDPDHFGENEPLTMESAINILKKDGSALASLSDETIVRLKETYRNSVRILGEYKPQSFKGNLMFFRSTIIPEWFDPISPDAWKTYLDGEIEQYDIDCRHKDMCQPKPLAEIGELLAQALERIENEGEKTHVKSI</sequence>
<dbReference type="Gene3D" id="3.30.300.30">
    <property type="match status" value="2"/>
</dbReference>
<dbReference type="PROSITE" id="PS00455">
    <property type="entry name" value="AMP_BINDING"/>
    <property type="match status" value="2"/>
</dbReference>
<evidence type="ECO:0000259" key="6">
    <source>
        <dbReference type="PROSITE" id="PS50075"/>
    </source>
</evidence>
<dbReference type="Gene3D" id="3.40.50.12780">
    <property type="entry name" value="N-terminal domain of ligase-like"/>
    <property type="match status" value="1"/>
</dbReference>
<dbReference type="GO" id="GO:0008610">
    <property type="term" value="P:lipid biosynthetic process"/>
    <property type="evidence" value="ECO:0007669"/>
    <property type="project" value="UniProtKB-ARBA"/>
</dbReference>
<dbReference type="Gene3D" id="3.40.50.980">
    <property type="match status" value="2"/>
</dbReference>
<dbReference type="InterPro" id="IPR009081">
    <property type="entry name" value="PP-bd_ACP"/>
</dbReference>
<dbReference type="SUPFAM" id="SSF52777">
    <property type="entry name" value="CoA-dependent acyltransferases"/>
    <property type="match status" value="4"/>
</dbReference>
<reference evidence="8" key="2">
    <citation type="submission" date="2015-06" db="EMBL/GenBank/DDBJ databases">
        <title>Genome Sequence of Bacillus endophyticus and Analysis of its Companion Mechanism in the Ketogulonigenium vulgare-Bacillus strain Consortium.</title>
        <authorList>
            <person name="Jia N."/>
            <person name="Du J."/>
            <person name="Ding M.-Z."/>
            <person name="Gao F."/>
            <person name="Yuan Y.-J."/>
        </authorList>
    </citation>
    <scope>NUCLEOTIDE SEQUENCE [LARGE SCALE GENOMIC DNA]</scope>
    <source>
        <strain evidence="8">Hbe603</strain>
    </source>
</reference>
<dbReference type="GO" id="GO:0043041">
    <property type="term" value="P:amino acid activation for nonribosomal peptide biosynthetic process"/>
    <property type="evidence" value="ECO:0007669"/>
    <property type="project" value="TreeGrafter"/>
</dbReference>
<protein>
    <submittedName>
        <fullName evidence="7">Non-ribosomal peptide synthetase</fullName>
    </submittedName>
</protein>
<accession>A0A0H4KZ49</accession>
<dbReference type="NCBIfam" id="TIGR01733">
    <property type="entry name" value="AA-adenyl-dom"/>
    <property type="match status" value="2"/>
</dbReference>